<gene>
    <name evidence="2" type="ORF">HMPREF0083_01427</name>
</gene>
<dbReference type="AlphaFoldDB" id="U1YIA1"/>
<dbReference type="Proteomes" id="UP000016511">
    <property type="component" value="Unassembled WGS sequence"/>
</dbReference>
<dbReference type="HOGENOM" id="CLU_3179543_0_0_9"/>
<name>U1YIA1_ANEAE</name>
<evidence type="ECO:0000313" key="3">
    <source>
        <dbReference type="Proteomes" id="UP000016511"/>
    </source>
</evidence>
<proteinExistence type="predicted"/>
<comment type="caution">
    <text evidence="2">The sequence shown here is derived from an EMBL/GenBank/DDBJ whole genome shotgun (WGS) entry which is preliminary data.</text>
</comment>
<reference evidence="2 3" key="1">
    <citation type="submission" date="2013-08" db="EMBL/GenBank/DDBJ databases">
        <authorList>
            <person name="Weinstock G."/>
            <person name="Sodergren E."/>
            <person name="Wylie T."/>
            <person name="Fulton L."/>
            <person name="Fulton R."/>
            <person name="Fronick C."/>
            <person name="O'Laughlin M."/>
            <person name="Godfrey J."/>
            <person name="Miner T."/>
            <person name="Herter B."/>
            <person name="Appelbaum E."/>
            <person name="Cordes M."/>
            <person name="Lek S."/>
            <person name="Wollam A."/>
            <person name="Pepin K.H."/>
            <person name="Palsikar V.B."/>
            <person name="Mitreva M."/>
            <person name="Wilson R.K."/>
        </authorList>
    </citation>
    <scope>NUCLEOTIDE SEQUENCE [LARGE SCALE GENOMIC DNA]</scope>
    <source>
        <strain evidence="2 3">ATCC 12856</strain>
    </source>
</reference>
<dbReference type="STRING" id="649747.HMPREF0083_01427"/>
<dbReference type="EMBL" id="AWSJ01000092">
    <property type="protein sequence ID" value="ERI10521.1"/>
    <property type="molecule type" value="Genomic_DNA"/>
</dbReference>
<organism evidence="2 3">
    <name type="scientific">Aneurinibacillus aneurinilyticus ATCC 12856</name>
    <dbReference type="NCBI Taxonomy" id="649747"/>
    <lineage>
        <taxon>Bacteria</taxon>
        <taxon>Bacillati</taxon>
        <taxon>Bacillota</taxon>
        <taxon>Bacilli</taxon>
        <taxon>Bacillales</taxon>
        <taxon>Paenibacillaceae</taxon>
        <taxon>Aneurinibacillus group</taxon>
        <taxon>Aneurinibacillus</taxon>
    </lineage>
</organism>
<sequence length="46" mass="4754">MQGEKKQGGKAAPSVAVGPPEQSGGSFHDTESYLNISEVGVYCLLS</sequence>
<evidence type="ECO:0000313" key="2">
    <source>
        <dbReference type="EMBL" id="ERI10521.1"/>
    </source>
</evidence>
<feature type="region of interest" description="Disordered" evidence="1">
    <location>
        <begin position="1"/>
        <end position="30"/>
    </location>
</feature>
<dbReference type="PATRIC" id="fig|649747.3.peg.1296"/>
<evidence type="ECO:0000256" key="1">
    <source>
        <dbReference type="SAM" id="MobiDB-lite"/>
    </source>
</evidence>
<accession>U1YIA1</accession>
<keyword evidence="3" id="KW-1185">Reference proteome</keyword>
<protein>
    <submittedName>
        <fullName evidence="2">Uncharacterized protein</fullName>
    </submittedName>
</protein>